<dbReference type="AlphaFoldDB" id="A0A9P9XQZ5"/>
<organism evidence="2 3">
    <name type="scientific">Colletotrichum abscissum</name>
    <dbReference type="NCBI Taxonomy" id="1671311"/>
    <lineage>
        <taxon>Eukaryota</taxon>
        <taxon>Fungi</taxon>
        <taxon>Dikarya</taxon>
        <taxon>Ascomycota</taxon>
        <taxon>Pezizomycotina</taxon>
        <taxon>Sordariomycetes</taxon>
        <taxon>Hypocreomycetidae</taxon>
        <taxon>Glomerellales</taxon>
        <taxon>Glomerellaceae</taxon>
        <taxon>Colletotrichum</taxon>
        <taxon>Colletotrichum acutatum species complex</taxon>
    </lineage>
</organism>
<keyword evidence="1" id="KW-0472">Membrane</keyword>
<protein>
    <submittedName>
        <fullName evidence="2">Uncharacterized protein</fullName>
    </submittedName>
</protein>
<evidence type="ECO:0000313" key="3">
    <source>
        <dbReference type="Proteomes" id="UP001056436"/>
    </source>
</evidence>
<evidence type="ECO:0000256" key="1">
    <source>
        <dbReference type="SAM" id="Phobius"/>
    </source>
</evidence>
<name>A0A9P9XQZ5_9PEZI</name>
<keyword evidence="1" id="KW-1133">Transmembrane helix</keyword>
<proteinExistence type="predicted"/>
<gene>
    <name evidence="2" type="ORF">CABS02_01731</name>
</gene>
<comment type="caution">
    <text evidence="2">The sequence shown here is derived from an EMBL/GenBank/DDBJ whole genome shotgun (WGS) entry which is preliminary data.</text>
</comment>
<keyword evidence="3" id="KW-1185">Reference proteome</keyword>
<keyword evidence="1" id="KW-0812">Transmembrane</keyword>
<evidence type="ECO:0000313" key="2">
    <source>
        <dbReference type="EMBL" id="KAI3558058.1"/>
    </source>
</evidence>
<accession>A0A9P9XQZ5</accession>
<reference evidence="2" key="1">
    <citation type="submission" date="2019-01" db="EMBL/GenBank/DDBJ databases">
        <title>Colletotrichum abscissum LGMF1257.</title>
        <authorList>
            <person name="Baroncelli R."/>
        </authorList>
    </citation>
    <scope>NUCLEOTIDE SEQUENCE</scope>
    <source>
        <strain evidence="2">Ca142</strain>
    </source>
</reference>
<feature type="transmembrane region" description="Helical" evidence="1">
    <location>
        <begin position="200"/>
        <end position="221"/>
    </location>
</feature>
<dbReference type="Proteomes" id="UP001056436">
    <property type="component" value="Unassembled WGS sequence"/>
</dbReference>
<sequence length="233" mass="26674">MLKFGPVQGEAFPHHHLIWDAGCLRECIARYLDEGPRLDVKGVRLPKTFHAWSVVAIGGIQVEFTDNLADHLLLIEEESGIKVLIFHHVSFLRCHQSSIYPVGFLEETLETLQLLFPESEFGGTGISKRRRWSWYQKLLSKQPCPPIDWGLGSIGTLSAEARRIERFSFWRNRLIVLKQAYDDATPRTISQWWHDRRNRVVWCTFWLAILVLVLGALVGVVQCVQGGLQVSKS</sequence>
<dbReference type="OrthoDB" id="5428890at2759"/>
<dbReference type="EMBL" id="SDAQ01000005">
    <property type="protein sequence ID" value="KAI3558058.1"/>
    <property type="molecule type" value="Genomic_DNA"/>
</dbReference>